<gene>
    <name evidence="2" type="ORF">CLV58_13628</name>
</gene>
<keyword evidence="1" id="KW-1133">Transmembrane helix</keyword>
<protein>
    <submittedName>
        <fullName evidence="2">Uncharacterized protein</fullName>
    </submittedName>
</protein>
<comment type="caution">
    <text evidence="2">The sequence shown here is derived from an EMBL/GenBank/DDBJ whole genome shotgun (WGS) entry which is preliminary data.</text>
</comment>
<dbReference type="Proteomes" id="UP000238375">
    <property type="component" value="Unassembled WGS sequence"/>
</dbReference>
<evidence type="ECO:0000313" key="2">
    <source>
        <dbReference type="EMBL" id="PRY25893.1"/>
    </source>
</evidence>
<evidence type="ECO:0000256" key="1">
    <source>
        <dbReference type="SAM" id="Phobius"/>
    </source>
</evidence>
<dbReference type="EMBL" id="PVTE01000036">
    <property type="protein sequence ID" value="PRY25893.1"/>
    <property type="molecule type" value="Genomic_DNA"/>
</dbReference>
<dbReference type="AlphaFoldDB" id="A0A2T0RXY2"/>
<evidence type="ECO:0000313" key="3">
    <source>
        <dbReference type="Proteomes" id="UP000238375"/>
    </source>
</evidence>
<sequence>MLVSLVKATAWRKRKKNFVRQSLLVLLTTAVGTAAGAY</sequence>
<organism evidence="2 3">
    <name type="scientific">Spirosoma oryzae</name>
    <dbReference type="NCBI Taxonomy" id="1469603"/>
    <lineage>
        <taxon>Bacteria</taxon>
        <taxon>Pseudomonadati</taxon>
        <taxon>Bacteroidota</taxon>
        <taxon>Cytophagia</taxon>
        <taxon>Cytophagales</taxon>
        <taxon>Cytophagaceae</taxon>
        <taxon>Spirosoma</taxon>
    </lineage>
</organism>
<proteinExistence type="predicted"/>
<name>A0A2T0RXY2_9BACT</name>
<keyword evidence="1" id="KW-0812">Transmembrane</keyword>
<keyword evidence="3" id="KW-1185">Reference proteome</keyword>
<accession>A0A2T0RXY2</accession>
<feature type="transmembrane region" description="Helical" evidence="1">
    <location>
        <begin position="21"/>
        <end position="37"/>
    </location>
</feature>
<reference evidence="2 3" key="1">
    <citation type="submission" date="2018-03" db="EMBL/GenBank/DDBJ databases">
        <title>Genomic Encyclopedia of Archaeal and Bacterial Type Strains, Phase II (KMG-II): from individual species to whole genera.</title>
        <authorList>
            <person name="Goeker M."/>
        </authorList>
    </citation>
    <scope>NUCLEOTIDE SEQUENCE [LARGE SCALE GENOMIC DNA]</scope>
    <source>
        <strain evidence="2 3">DSM 28354</strain>
    </source>
</reference>
<keyword evidence="1" id="KW-0472">Membrane</keyword>